<dbReference type="AlphaFoldDB" id="X1ATE9"/>
<feature type="non-terminal residue" evidence="1">
    <location>
        <position position="125"/>
    </location>
</feature>
<organism evidence="1">
    <name type="scientific">marine sediment metagenome</name>
    <dbReference type="NCBI Taxonomy" id="412755"/>
    <lineage>
        <taxon>unclassified sequences</taxon>
        <taxon>metagenomes</taxon>
        <taxon>ecological metagenomes</taxon>
    </lineage>
</organism>
<gene>
    <name evidence="1" type="ORF">S01H4_32178</name>
</gene>
<evidence type="ECO:0000313" key="1">
    <source>
        <dbReference type="EMBL" id="GAG86189.1"/>
    </source>
</evidence>
<protein>
    <recommendedName>
        <fullName evidence="2">Polysaccharide pyruvyl transferase domain-containing protein</fullName>
    </recommendedName>
</protein>
<comment type="caution">
    <text evidence="1">The sequence shown here is derived from an EMBL/GenBank/DDBJ whole genome shotgun (WGS) entry which is preliminary data.</text>
</comment>
<reference evidence="1" key="1">
    <citation type="journal article" date="2014" name="Front. Microbiol.">
        <title>High frequency of phylogenetically diverse reductive dehalogenase-homologous genes in deep subseafloor sedimentary metagenomes.</title>
        <authorList>
            <person name="Kawai M."/>
            <person name="Futagami T."/>
            <person name="Toyoda A."/>
            <person name="Takaki Y."/>
            <person name="Nishi S."/>
            <person name="Hori S."/>
            <person name="Arai W."/>
            <person name="Tsubouchi T."/>
            <person name="Morono Y."/>
            <person name="Uchiyama I."/>
            <person name="Ito T."/>
            <person name="Fujiyama A."/>
            <person name="Inagaki F."/>
            <person name="Takami H."/>
        </authorList>
    </citation>
    <scope>NUCLEOTIDE SEQUENCE</scope>
    <source>
        <strain evidence="1">Expedition CK06-06</strain>
    </source>
</reference>
<dbReference type="EMBL" id="BART01016787">
    <property type="protein sequence ID" value="GAG86189.1"/>
    <property type="molecule type" value="Genomic_DNA"/>
</dbReference>
<proteinExistence type="predicted"/>
<name>X1ATE9_9ZZZZ</name>
<accession>X1ATE9</accession>
<sequence length="125" mass="14249">MRIGIAGFYGWGNSGDEGILLSIIDSLGSDNEYLVNTTLPFNLAKEYRRKLPWCVEEVRQIHDTRTDYDVYLLGGGELNWGYGWRQCLAVFSASIPCLNYGVGYSKRSLYDDKLKSTYREVLANF</sequence>
<evidence type="ECO:0008006" key="2">
    <source>
        <dbReference type="Google" id="ProtNLM"/>
    </source>
</evidence>